<name>A0A087E8Y5_9BIFI</name>
<comment type="caution">
    <text evidence="1">The sequence shown here is derived from an EMBL/GenBank/DDBJ whole genome shotgun (WGS) entry which is preliminary data.</text>
</comment>
<proteinExistence type="predicted"/>
<sequence>MRPVRPTGPKVGIRGLIRESVLDYRFDQSHLIFPICPVCCPHTRSLQSARASAGIGVRRTLMREMRCGRHCKIRGYRR</sequence>
<reference evidence="1 2" key="1">
    <citation type="submission" date="2014-03" db="EMBL/GenBank/DDBJ databases">
        <title>Genomics of Bifidobacteria.</title>
        <authorList>
            <person name="Ventura M."/>
            <person name="Milani C."/>
            <person name="Lugli G.A."/>
        </authorList>
    </citation>
    <scope>NUCLEOTIDE SEQUENCE [LARGE SCALE GENOMIC DNA]</scope>
    <source>
        <strain evidence="1 2">LMG 21395</strain>
    </source>
</reference>
<organism evidence="1 2">
    <name type="scientific">Bifidobacterium thermacidophilum subsp. thermacidophilum</name>
    <dbReference type="NCBI Taxonomy" id="79262"/>
    <lineage>
        <taxon>Bacteria</taxon>
        <taxon>Bacillati</taxon>
        <taxon>Actinomycetota</taxon>
        <taxon>Actinomycetes</taxon>
        <taxon>Bifidobacteriales</taxon>
        <taxon>Bifidobacteriaceae</taxon>
        <taxon>Bifidobacterium</taxon>
    </lineage>
</organism>
<dbReference type="Proteomes" id="UP000029003">
    <property type="component" value="Unassembled WGS sequence"/>
</dbReference>
<evidence type="ECO:0000313" key="2">
    <source>
        <dbReference type="Proteomes" id="UP000029003"/>
    </source>
</evidence>
<evidence type="ECO:0000313" key="1">
    <source>
        <dbReference type="EMBL" id="KFJ04236.1"/>
    </source>
</evidence>
<gene>
    <name evidence="1" type="ORF">THER5_1806</name>
</gene>
<protein>
    <submittedName>
        <fullName evidence="1">Uncharacterized protein</fullName>
    </submittedName>
</protein>
<dbReference type="AlphaFoldDB" id="A0A087E8Y5"/>
<accession>A0A087E8Y5</accession>
<dbReference type="EMBL" id="JGZT01000003">
    <property type="protein sequence ID" value="KFJ04236.1"/>
    <property type="molecule type" value="Genomic_DNA"/>
</dbReference>